<name>C6W4N2_DYAFD</name>
<evidence type="ECO:0000256" key="1">
    <source>
        <dbReference type="ARBA" id="ARBA00022649"/>
    </source>
</evidence>
<dbReference type="Pfam" id="PF05016">
    <property type="entry name" value="ParE_toxin"/>
    <property type="match status" value="1"/>
</dbReference>
<proteinExistence type="predicted"/>
<gene>
    <name evidence="2" type="ordered locus">Dfer_4655</name>
</gene>
<dbReference type="KEGG" id="dfe:Dfer_4655"/>
<dbReference type="EMBL" id="CP001619">
    <property type="protein sequence ID" value="ACT95856.1"/>
    <property type="molecule type" value="Genomic_DNA"/>
</dbReference>
<keyword evidence="1" id="KW-1277">Toxin-antitoxin system</keyword>
<dbReference type="eggNOG" id="COG3668">
    <property type="taxonomic scope" value="Bacteria"/>
</dbReference>
<evidence type="ECO:0000313" key="2">
    <source>
        <dbReference type="EMBL" id="ACT95856.1"/>
    </source>
</evidence>
<dbReference type="InterPro" id="IPR007712">
    <property type="entry name" value="RelE/ParE_toxin"/>
</dbReference>
<dbReference type="AlphaFoldDB" id="C6W4N2"/>
<reference evidence="2 3" key="1">
    <citation type="journal article" date="2009" name="Stand. Genomic Sci.">
        <title>Complete genome sequence of Dyadobacter fermentans type strain (NS114).</title>
        <authorList>
            <person name="Lang E."/>
            <person name="Lapidus A."/>
            <person name="Chertkov O."/>
            <person name="Brettin T."/>
            <person name="Detter J.C."/>
            <person name="Han C."/>
            <person name="Copeland A."/>
            <person name="Glavina Del Rio T."/>
            <person name="Nolan M."/>
            <person name="Chen F."/>
            <person name="Lucas S."/>
            <person name="Tice H."/>
            <person name="Cheng J.F."/>
            <person name="Land M."/>
            <person name="Hauser L."/>
            <person name="Chang Y.J."/>
            <person name="Jeffries C.D."/>
            <person name="Kopitz M."/>
            <person name="Bruce D."/>
            <person name="Goodwin L."/>
            <person name="Pitluck S."/>
            <person name="Ovchinnikova G."/>
            <person name="Pati A."/>
            <person name="Ivanova N."/>
            <person name="Mavrommatis K."/>
            <person name="Chen A."/>
            <person name="Palaniappan K."/>
            <person name="Chain P."/>
            <person name="Bristow J."/>
            <person name="Eisen J.A."/>
            <person name="Markowitz V."/>
            <person name="Hugenholtz P."/>
            <person name="Goker M."/>
            <person name="Rohde M."/>
            <person name="Kyrpides N.C."/>
            <person name="Klenk H.P."/>
        </authorList>
    </citation>
    <scope>NUCLEOTIDE SEQUENCE [LARGE SCALE GENOMIC DNA]</scope>
    <source>
        <strain evidence="3">ATCC 700827 / DSM 18053 / CIP 107007 / KCTC 52180 / NS114</strain>
    </source>
</reference>
<dbReference type="STRING" id="471854.Dfer_4655"/>
<organism evidence="2 3">
    <name type="scientific">Dyadobacter fermentans (strain ATCC 700827 / DSM 18053 / CIP 107007 / KCTC 52180 / NS114)</name>
    <dbReference type="NCBI Taxonomy" id="471854"/>
    <lineage>
        <taxon>Bacteria</taxon>
        <taxon>Pseudomonadati</taxon>
        <taxon>Bacteroidota</taxon>
        <taxon>Cytophagia</taxon>
        <taxon>Cytophagales</taxon>
        <taxon>Spirosomataceae</taxon>
        <taxon>Dyadobacter</taxon>
    </lineage>
</organism>
<keyword evidence="3" id="KW-1185">Reference proteome</keyword>
<dbReference type="RefSeq" id="WP_015814097.1">
    <property type="nucleotide sequence ID" value="NC_013037.1"/>
</dbReference>
<dbReference type="Proteomes" id="UP000002011">
    <property type="component" value="Chromosome"/>
</dbReference>
<evidence type="ECO:0000313" key="3">
    <source>
        <dbReference type="Proteomes" id="UP000002011"/>
    </source>
</evidence>
<dbReference type="InterPro" id="IPR035093">
    <property type="entry name" value="RelE/ParE_toxin_dom_sf"/>
</dbReference>
<protein>
    <submittedName>
        <fullName evidence="2">Plasmid stabilization system</fullName>
    </submittedName>
</protein>
<sequence>MAQYNILILQTAEIELQEAYEWYEKRKTGLGNRFIAEISGCLNSVADNPYKFAQRYGRVFRFAPLPVFPFVVAYRTMEEKRIIHVVSIFHTSRNPKKFYT</sequence>
<dbReference type="HOGENOM" id="CLU_147162_7_1_10"/>
<dbReference type="OrthoDB" id="595476at2"/>
<dbReference type="Gene3D" id="3.30.2310.20">
    <property type="entry name" value="RelE-like"/>
    <property type="match status" value="1"/>
</dbReference>
<accession>C6W4N2</accession>